<evidence type="ECO:0000256" key="3">
    <source>
        <dbReference type="ARBA" id="ARBA00023125"/>
    </source>
</evidence>
<dbReference type="PROSITE" id="PS51898">
    <property type="entry name" value="TYR_RECOMBINASE"/>
    <property type="match status" value="1"/>
</dbReference>
<dbReference type="Gene3D" id="1.10.443.10">
    <property type="entry name" value="Intergrase catalytic core"/>
    <property type="match status" value="1"/>
</dbReference>
<accession>A0A1Y0ER87</accession>
<dbReference type="EMBL" id="CP021455">
    <property type="protein sequence ID" value="ARU06175.1"/>
    <property type="molecule type" value="Genomic_DNA"/>
</dbReference>
<organism evidence="8 9">
    <name type="scientific">Comamonas serinivorans</name>
    <dbReference type="NCBI Taxonomy" id="1082851"/>
    <lineage>
        <taxon>Bacteria</taxon>
        <taxon>Pseudomonadati</taxon>
        <taxon>Pseudomonadota</taxon>
        <taxon>Betaproteobacteria</taxon>
        <taxon>Burkholderiales</taxon>
        <taxon>Comamonadaceae</taxon>
        <taxon>Comamonas</taxon>
    </lineage>
</organism>
<dbReference type="PANTHER" id="PTHR30349">
    <property type="entry name" value="PHAGE INTEGRASE-RELATED"/>
    <property type="match status" value="1"/>
</dbReference>
<reference evidence="8 9" key="1">
    <citation type="submission" date="2017-05" db="EMBL/GenBank/DDBJ databases">
        <authorList>
            <person name="Song R."/>
            <person name="Chenine A.L."/>
            <person name="Ruprecht R.M."/>
        </authorList>
    </citation>
    <scope>NUCLEOTIDE SEQUENCE [LARGE SCALE GENOMIC DNA]</scope>
    <source>
        <strain evidence="8 9">DSM 26136</strain>
    </source>
</reference>
<dbReference type="Gene3D" id="1.10.150.130">
    <property type="match status" value="1"/>
</dbReference>
<dbReference type="SUPFAM" id="SSF56349">
    <property type="entry name" value="DNA breaking-rejoining enzymes"/>
    <property type="match status" value="1"/>
</dbReference>
<proteinExistence type="inferred from homology"/>
<keyword evidence="9" id="KW-1185">Reference proteome</keyword>
<evidence type="ECO:0000313" key="8">
    <source>
        <dbReference type="EMBL" id="ARU06175.1"/>
    </source>
</evidence>
<feature type="domain" description="Tyr recombinase" evidence="6">
    <location>
        <begin position="200"/>
        <end position="385"/>
    </location>
</feature>
<dbReference type="InterPro" id="IPR010998">
    <property type="entry name" value="Integrase_recombinase_N"/>
</dbReference>
<keyword evidence="2" id="KW-0229">DNA integration</keyword>
<sequence>MDKRSDPPTPPGVKIRQFVAGDRLQIAFTFEGQECRELLPPGPITKSSILRASSLREEIRRKVKEGTFDYATYFPDSPRAKAPKKNSTLMETLLQAQLATYQRQVANGKLAQSSFDGYAKAVNSAQMKRWHGLQISEVTPSMLREWVAGMDCTSKTIRNRLIPLRSVFEDAQNDEVIDFNPFERVALSKLIRQTAKASDYVVNPFNATERAALLDACRPDERPMLQFWFATGLRPGELQALQWDHIHWSRRVAAIQLNQVAGVLKGPKTAAGVRDVDLDASAITALKAQRSISEAKGARVWLNPRDGTPWANDAQVRKSFWLPVCKRAQVDYRNPYQVRHTYASTLLTDGHNPWYVAAQLGHEDVEMVFRTYGKFIREDYQKPKPELRVVGAS</sequence>
<dbReference type="OrthoDB" id="5391994at2"/>
<dbReference type="AlphaFoldDB" id="A0A1Y0ER87"/>
<evidence type="ECO:0000313" key="9">
    <source>
        <dbReference type="Proteomes" id="UP000196138"/>
    </source>
</evidence>
<dbReference type="GO" id="GO:0003677">
    <property type="term" value="F:DNA binding"/>
    <property type="evidence" value="ECO:0007669"/>
    <property type="project" value="UniProtKB-UniRule"/>
</dbReference>
<dbReference type="Pfam" id="PF00589">
    <property type="entry name" value="Phage_integrase"/>
    <property type="match status" value="1"/>
</dbReference>
<feature type="domain" description="Core-binding (CB)" evidence="7">
    <location>
        <begin position="92"/>
        <end position="172"/>
    </location>
</feature>
<protein>
    <submittedName>
        <fullName evidence="8">Integrase</fullName>
    </submittedName>
</protein>
<dbReference type="GO" id="GO:0006310">
    <property type="term" value="P:DNA recombination"/>
    <property type="evidence" value="ECO:0007669"/>
    <property type="project" value="UniProtKB-KW"/>
</dbReference>
<comment type="similarity">
    <text evidence="1">Belongs to the 'phage' integrase family.</text>
</comment>
<dbReference type="KEGG" id="cser:CCO03_17175"/>
<dbReference type="CDD" id="cd01189">
    <property type="entry name" value="INT_ICEBs1_C_like"/>
    <property type="match status" value="1"/>
</dbReference>
<dbReference type="InterPro" id="IPR013762">
    <property type="entry name" value="Integrase-like_cat_sf"/>
</dbReference>
<evidence type="ECO:0000256" key="1">
    <source>
        <dbReference type="ARBA" id="ARBA00008857"/>
    </source>
</evidence>
<dbReference type="InterPro" id="IPR002104">
    <property type="entry name" value="Integrase_catalytic"/>
</dbReference>
<keyword evidence="3 5" id="KW-0238">DNA-binding</keyword>
<gene>
    <name evidence="8" type="ORF">CCO03_17175</name>
</gene>
<dbReference type="GO" id="GO:0015074">
    <property type="term" value="P:DNA integration"/>
    <property type="evidence" value="ECO:0007669"/>
    <property type="project" value="UniProtKB-KW"/>
</dbReference>
<dbReference type="InterPro" id="IPR044068">
    <property type="entry name" value="CB"/>
</dbReference>
<dbReference type="Pfam" id="PF12167">
    <property type="entry name" value="Arm-DNA-bind_2"/>
    <property type="match status" value="1"/>
</dbReference>
<evidence type="ECO:0000259" key="6">
    <source>
        <dbReference type="PROSITE" id="PS51898"/>
    </source>
</evidence>
<evidence type="ECO:0000256" key="5">
    <source>
        <dbReference type="PROSITE-ProRule" id="PRU01248"/>
    </source>
</evidence>
<dbReference type="PROSITE" id="PS51900">
    <property type="entry name" value="CB"/>
    <property type="match status" value="1"/>
</dbReference>
<evidence type="ECO:0000256" key="4">
    <source>
        <dbReference type="ARBA" id="ARBA00023172"/>
    </source>
</evidence>
<evidence type="ECO:0000259" key="7">
    <source>
        <dbReference type="PROSITE" id="PS51900"/>
    </source>
</evidence>
<dbReference type="PANTHER" id="PTHR30349:SF64">
    <property type="entry name" value="PROPHAGE INTEGRASE INTD-RELATED"/>
    <property type="match status" value="1"/>
</dbReference>
<dbReference type="InterPro" id="IPR022000">
    <property type="entry name" value="Min27-like_integrase_DNA_bind"/>
</dbReference>
<dbReference type="Proteomes" id="UP000196138">
    <property type="component" value="Chromosome"/>
</dbReference>
<keyword evidence="4" id="KW-0233">DNA recombination</keyword>
<dbReference type="InterPro" id="IPR050090">
    <property type="entry name" value="Tyrosine_recombinase_XerCD"/>
</dbReference>
<name>A0A1Y0ER87_9BURK</name>
<evidence type="ECO:0000256" key="2">
    <source>
        <dbReference type="ARBA" id="ARBA00022908"/>
    </source>
</evidence>
<dbReference type="InterPro" id="IPR011010">
    <property type="entry name" value="DNA_brk_join_enz"/>
</dbReference>